<name>A0A2T1LWK5_9CHRO</name>
<evidence type="ECO:0000256" key="1">
    <source>
        <dbReference type="ARBA" id="ARBA00004141"/>
    </source>
</evidence>
<comment type="caution">
    <text evidence="9">The sequence shown here is derived from an EMBL/GenBank/DDBJ whole genome shotgun (WGS) entry which is preliminary data.</text>
</comment>
<dbReference type="Proteomes" id="UP000239001">
    <property type="component" value="Unassembled WGS sequence"/>
</dbReference>
<feature type="transmembrane region" description="Helical" evidence="7">
    <location>
        <begin position="142"/>
        <end position="163"/>
    </location>
</feature>
<feature type="transmembrane region" description="Helical" evidence="7">
    <location>
        <begin position="484"/>
        <end position="505"/>
    </location>
</feature>
<dbReference type="Pfam" id="PF03600">
    <property type="entry name" value="CitMHS"/>
    <property type="match status" value="1"/>
</dbReference>
<dbReference type="InterPro" id="IPR031312">
    <property type="entry name" value="Na/sul_symport_CS"/>
</dbReference>
<dbReference type="GO" id="GO:0008324">
    <property type="term" value="F:monoatomic cation transmembrane transporter activity"/>
    <property type="evidence" value="ECO:0007669"/>
    <property type="project" value="InterPro"/>
</dbReference>
<feature type="transmembrane region" description="Helical" evidence="7">
    <location>
        <begin position="577"/>
        <end position="599"/>
    </location>
</feature>
<dbReference type="GO" id="GO:0005886">
    <property type="term" value="C:plasma membrane"/>
    <property type="evidence" value="ECO:0007669"/>
    <property type="project" value="TreeGrafter"/>
</dbReference>
<dbReference type="Pfam" id="PF02080">
    <property type="entry name" value="TrkA_C"/>
    <property type="match status" value="2"/>
</dbReference>
<evidence type="ECO:0000256" key="4">
    <source>
        <dbReference type="ARBA" id="ARBA00022737"/>
    </source>
</evidence>
<dbReference type="EMBL" id="PXOH01000014">
    <property type="protein sequence ID" value="PSF36280.1"/>
    <property type="molecule type" value="Genomic_DNA"/>
</dbReference>
<feature type="transmembrane region" description="Helical" evidence="7">
    <location>
        <begin position="453"/>
        <end position="472"/>
    </location>
</feature>
<evidence type="ECO:0000256" key="2">
    <source>
        <dbReference type="ARBA" id="ARBA00022448"/>
    </source>
</evidence>
<protein>
    <submittedName>
        <fullName evidence="9">SLC13 family permease</fullName>
    </submittedName>
</protein>
<dbReference type="InterPro" id="IPR004680">
    <property type="entry name" value="Cit_transptr-like_dom"/>
</dbReference>
<keyword evidence="5 7" id="KW-1133">Transmembrane helix</keyword>
<comment type="subcellular location">
    <subcellularLocation>
        <location evidence="1">Membrane</location>
        <topology evidence="1">Multi-pass membrane protein</topology>
    </subcellularLocation>
</comment>
<keyword evidence="2" id="KW-0813">Transport</keyword>
<gene>
    <name evidence="9" type="ORF">C7H19_13825</name>
</gene>
<evidence type="ECO:0000256" key="3">
    <source>
        <dbReference type="ARBA" id="ARBA00022692"/>
    </source>
</evidence>
<reference evidence="9 10" key="2">
    <citation type="submission" date="2018-03" db="EMBL/GenBank/DDBJ databases">
        <authorList>
            <person name="Keele B.F."/>
        </authorList>
    </citation>
    <scope>NUCLEOTIDE SEQUENCE [LARGE SCALE GENOMIC DNA]</scope>
    <source>
        <strain evidence="9 10">CCALA 016</strain>
    </source>
</reference>
<dbReference type="PROSITE" id="PS01271">
    <property type="entry name" value="NA_SULFATE"/>
    <property type="match status" value="1"/>
</dbReference>
<evidence type="ECO:0000259" key="8">
    <source>
        <dbReference type="PROSITE" id="PS51202"/>
    </source>
</evidence>
<evidence type="ECO:0000313" key="9">
    <source>
        <dbReference type="EMBL" id="PSF36280.1"/>
    </source>
</evidence>
<keyword evidence="10" id="KW-1185">Reference proteome</keyword>
<dbReference type="Gene3D" id="3.30.70.1450">
    <property type="entry name" value="Regulator of K+ conductance, C-terminal domain"/>
    <property type="match status" value="2"/>
</dbReference>
<dbReference type="FunFam" id="3.30.70.1450:FF:000009">
    <property type="entry name" value="SLC13 family permease"/>
    <property type="match status" value="1"/>
</dbReference>
<dbReference type="GO" id="GO:0006813">
    <property type="term" value="P:potassium ion transport"/>
    <property type="evidence" value="ECO:0007669"/>
    <property type="project" value="InterPro"/>
</dbReference>
<dbReference type="PANTHER" id="PTHR43652:SF2">
    <property type="entry name" value="BASIC AMINO ACID ANTIPORTER YFCC-RELATED"/>
    <property type="match status" value="1"/>
</dbReference>
<feature type="transmembrane region" description="Helical" evidence="7">
    <location>
        <begin position="175"/>
        <end position="198"/>
    </location>
</feature>
<feature type="transmembrane region" description="Helical" evidence="7">
    <location>
        <begin position="58"/>
        <end position="77"/>
    </location>
</feature>
<dbReference type="PROSITE" id="PS51202">
    <property type="entry name" value="RCK_C"/>
    <property type="match status" value="2"/>
</dbReference>
<evidence type="ECO:0000313" key="10">
    <source>
        <dbReference type="Proteomes" id="UP000239001"/>
    </source>
</evidence>
<evidence type="ECO:0000256" key="6">
    <source>
        <dbReference type="ARBA" id="ARBA00023136"/>
    </source>
</evidence>
<proteinExistence type="predicted"/>
<dbReference type="AlphaFoldDB" id="A0A2T1LWK5"/>
<dbReference type="PANTHER" id="PTHR43652">
    <property type="entry name" value="BASIC AMINO ACID ANTIPORTER YFCC-RELATED"/>
    <property type="match status" value="1"/>
</dbReference>
<feature type="transmembrane region" description="Helical" evidence="7">
    <location>
        <begin position="97"/>
        <end position="121"/>
    </location>
</feature>
<dbReference type="InterPro" id="IPR036721">
    <property type="entry name" value="RCK_C_sf"/>
</dbReference>
<keyword evidence="3 7" id="KW-0812">Transmembrane</keyword>
<feature type="transmembrane region" description="Helical" evidence="7">
    <location>
        <begin position="7"/>
        <end position="22"/>
    </location>
</feature>
<organism evidence="9 10">
    <name type="scientific">Aphanothece hegewaldii CCALA 016</name>
    <dbReference type="NCBI Taxonomy" id="2107694"/>
    <lineage>
        <taxon>Bacteria</taxon>
        <taxon>Bacillati</taxon>
        <taxon>Cyanobacteriota</taxon>
        <taxon>Cyanophyceae</taxon>
        <taxon>Oscillatoriophycideae</taxon>
        <taxon>Chroococcales</taxon>
        <taxon>Aphanothecaceae</taxon>
        <taxon>Aphanothece</taxon>
    </lineage>
</organism>
<reference evidence="9 10" key="1">
    <citation type="submission" date="2018-03" db="EMBL/GenBank/DDBJ databases">
        <title>The ancient ancestry and fast evolution of plastids.</title>
        <authorList>
            <person name="Moore K.R."/>
            <person name="Magnabosco C."/>
            <person name="Momper L."/>
            <person name="Gold D.A."/>
            <person name="Bosak T."/>
            <person name="Fournier G.P."/>
        </authorList>
    </citation>
    <scope>NUCLEOTIDE SEQUENCE [LARGE SCALE GENOMIC DNA]</scope>
    <source>
        <strain evidence="9 10">CCALA 016</strain>
    </source>
</reference>
<dbReference type="RefSeq" id="WP_106457465.1">
    <property type="nucleotide sequence ID" value="NZ_PXOH01000014.1"/>
</dbReference>
<evidence type="ECO:0000256" key="7">
    <source>
        <dbReference type="SAM" id="Phobius"/>
    </source>
</evidence>
<dbReference type="CDD" id="cd01115">
    <property type="entry name" value="SLC13_permease"/>
    <property type="match status" value="1"/>
</dbReference>
<evidence type="ECO:0000256" key="5">
    <source>
        <dbReference type="ARBA" id="ARBA00022989"/>
    </source>
</evidence>
<feature type="domain" description="RCK C-terminal" evidence="8">
    <location>
        <begin position="307"/>
        <end position="394"/>
    </location>
</feature>
<dbReference type="SUPFAM" id="SSF116726">
    <property type="entry name" value="TrkA C-terminal domain-like"/>
    <property type="match status" value="2"/>
</dbReference>
<dbReference type="InterPro" id="IPR051679">
    <property type="entry name" value="DASS-Related_Transporters"/>
</dbReference>
<feature type="transmembrane region" description="Helical" evidence="7">
    <location>
        <begin position="408"/>
        <end position="441"/>
    </location>
</feature>
<feature type="domain" description="RCK C-terminal" evidence="8">
    <location>
        <begin position="212"/>
        <end position="296"/>
    </location>
</feature>
<dbReference type="OrthoDB" id="9765532at2"/>
<dbReference type="InterPro" id="IPR006037">
    <property type="entry name" value="RCK_C"/>
</dbReference>
<keyword evidence="4" id="KW-0677">Repeat</keyword>
<feature type="transmembrane region" description="Helical" evidence="7">
    <location>
        <begin position="536"/>
        <end position="557"/>
    </location>
</feature>
<accession>A0A2T1LWK5</accession>
<sequence length="605" mass="66139">MADSTNIFLTLGVVVVALIFFIGEWFPIDFVAICVAVVLILLKLVTPEQGIAGFSNNATITVMAMFILSAGISRTGAIQIMRDLLLRWGGKNQTQQMLVMGSLVGTISAFINNTAVVAVFLPIVEDWCRKQRIAPSQMLIPLSYVTILGGMITVIGTSTNVLASGISEKLGYGQFGLFDFTVVGILTFLTGLIFLALFGSKLLPNHKVSDSDNVGEEYYLQDYVSEIIIPPTSSLIGQTLRESGIQRKFDLDVLEIIRDDNHFPQPLADQTLSAGDILIVRGKREDLLKIRDEKGIEIVADVIFKNDLSQELTEGQEKLAEVLILSNSRLIGSTLKELRFRQRYNATVLAIRRGEELVRERLGKVSLRFGDLLLVQGPKDSFIGLQTTRELLVLEQRDVETLKSSKAWISVAIISGVVLLAAFEILPILVSSLIGVILMVLTGCLKPGELYGSIRWDVIFLLAGLIPLGTAMDNSGATEWLAKGLVSLGGSLSGFWILFFFYVITSLLTEILSNNAAVVLMIPIAVKVAETLNLNPYAFMIAITFAASNSFMTPIGYQTNTMVYGAGGYKFMDFVKIGAPMNILLAIVAPILITWWFGLAPIPKP</sequence>
<keyword evidence="6 7" id="KW-0472">Membrane</keyword>